<protein>
    <submittedName>
        <fullName evidence="1">Uncharacterized protein</fullName>
    </submittedName>
</protein>
<evidence type="ECO:0000313" key="1">
    <source>
        <dbReference type="EMBL" id="JAD46262.1"/>
    </source>
</evidence>
<reference evidence="1" key="2">
    <citation type="journal article" date="2015" name="Data Brief">
        <title>Shoot transcriptome of the giant reed, Arundo donax.</title>
        <authorList>
            <person name="Barrero R.A."/>
            <person name="Guerrero F.D."/>
            <person name="Moolhuijzen P."/>
            <person name="Goolsby J.A."/>
            <person name="Tidwell J."/>
            <person name="Bellgard S.E."/>
            <person name="Bellgard M.I."/>
        </authorList>
    </citation>
    <scope>NUCLEOTIDE SEQUENCE</scope>
    <source>
        <tissue evidence="1">Shoot tissue taken approximately 20 cm above the soil surface</tissue>
    </source>
</reference>
<dbReference type="EMBL" id="GBRH01251633">
    <property type="protein sequence ID" value="JAD46262.1"/>
    <property type="molecule type" value="Transcribed_RNA"/>
</dbReference>
<reference evidence="1" key="1">
    <citation type="submission" date="2014-09" db="EMBL/GenBank/DDBJ databases">
        <authorList>
            <person name="Magalhaes I.L.F."/>
            <person name="Oliveira U."/>
            <person name="Santos F.R."/>
            <person name="Vidigal T.H.D.A."/>
            <person name="Brescovit A.D."/>
            <person name="Santos A.J."/>
        </authorList>
    </citation>
    <scope>NUCLEOTIDE SEQUENCE</scope>
    <source>
        <tissue evidence="1">Shoot tissue taken approximately 20 cm above the soil surface</tissue>
    </source>
</reference>
<proteinExistence type="predicted"/>
<name>A0A0A9AGN8_ARUDO</name>
<organism evidence="1">
    <name type="scientific">Arundo donax</name>
    <name type="common">Giant reed</name>
    <name type="synonym">Donax arundinaceus</name>
    <dbReference type="NCBI Taxonomy" id="35708"/>
    <lineage>
        <taxon>Eukaryota</taxon>
        <taxon>Viridiplantae</taxon>
        <taxon>Streptophyta</taxon>
        <taxon>Embryophyta</taxon>
        <taxon>Tracheophyta</taxon>
        <taxon>Spermatophyta</taxon>
        <taxon>Magnoliopsida</taxon>
        <taxon>Liliopsida</taxon>
        <taxon>Poales</taxon>
        <taxon>Poaceae</taxon>
        <taxon>PACMAD clade</taxon>
        <taxon>Arundinoideae</taxon>
        <taxon>Arundineae</taxon>
        <taxon>Arundo</taxon>
    </lineage>
</organism>
<dbReference type="AlphaFoldDB" id="A0A0A9AGN8"/>
<accession>A0A0A9AGN8</accession>
<sequence>MKLDISPTKQLPISAVSVHSVLGVPLGGGELAQVRTKGYYSCEKTVAKAAWHCW</sequence>